<evidence type="ECO:0000256" key="4">
    <source>
        <dbReference type="ARBA" id="ARBA00022833"/>
    </source>
</evidence>
<dbReference type="Proteomes" id="UP000617041">
    <property type="component" value="Unassembled WGS sequence"/>
</dbReference>
<keyword evidence="4" id="KW-0862">Zinc</keyword>
<reference evidence="8" key="1">
    <citation type="submission" date="2020-12" db="EMBL/GenBank/DDBJ databases">
        <title>Ramlibacter sp. nov., isolated from a freshwater alga, Cryptomonas.</title>
        <authorList>
            <person name="Kim H.M."/>
            <person name="Jeon C.O."/>
        </authorList>
    </citation>
    <scope>NUCLEOTIDE SEQUENCE</scope>
    <source>
        <strain evidence="8">CrO1</strain>
    </source>
</reference>
<dbReference type="Gene3D" id="3.40.140.10">
    <property type="entry name" value="Cytidine Deaminase, domain 2"/>
    <property type="match status" value="1"/>
</dbReference>
<dbReference type="InterPro" id="IPR025657">
    <property type="entry name" value="RadC_JAB"/>
</dbReference>
<evidence type="ECO:0000313" key="9">
    <source>
        <dbReference type="Proteomes" id="UP000617041"/>
    </source>
</evidence>
<dbReference type="PROSITE" id="PS50249">
    <property type="entry name" value="MPN"/>
    <property type="match status" value="1"/>
</dbReference>
<feature type="domain" description="MPN" evidence="7">
    <location>
        <begin position="103"/>
        <end position="225"/>
    </location>
</feature>
<accession>A0A934Q4S0</accession>
<sequence length="225" mass="24033">MALLDLPVDARPREKLLARGPAALSDTELLAILLRTGTAGRGVFALADDLLGRFGGLAGLLGTGPQDLRVVKGLGGTAKRAELAAVLELARRALAQQLRAREVFTSPDTVKHYLQLHLGRQPHEVFAVMFLDSQNRLLDLEVLFRGTLTQTSVYPREIVVRALHHEAASVVLAHNHPSGTLQPSRADEALTHTVKAALALVDVRVLDHIVVAPGGAASMAELGLL</sequence>
<keyword evidence="2" id="KW-0479">Metal-binding</keyword>
<evidence type="ECO:0000313" key="8">
    <source>
        <dbReference type="EMBL" id="MBK0394472.1"/>
    </source>
</evidence>
<evidence type="ECO:0000256" key="2">
    <source>
        <dbReference type="ARBA" id="ARBA00022723"/>
    </source>
</evidence>
<dbReference type="PANTHER" id="PTHR30471">
    <property type="entry name" value="DNA REPAIR PROTEIN RADC"/>
    <property type="match status" value="1"/>
</dbReference>
<dbReference type="PANTHER" id="PTHR30471:SF3">
    <property type="entry name" value="UPF0758 PROTEIN YEES-RELATED"/>
    <property type="match status" value="1"/>
</dbReference>
<dbReference type="GO" id="GO:0006508">
    <property type="term" value="P:proteolysis"/>
    <property type="evidence" value="ECO:0007669"/>
    <property type="project" value="UniProtKB-KW"/>
</dbReference>
<evidence type="ECO:0000256" key="3">
    <source>
        <dbReference type="ARBA" id="ARBA00022801"/>
    </source>
</evidence>
<organism evidence="8 9">
    <name type="scientific">Ramlibacter algicola</name>
    <dbReference type="NCBI Taxonomy" id="2795217"/>
    <lineage>
        <taxon>Bacteria</taxon>
        <taxon>Pseudomonadati</taxon>
        <taxon>Pseudomonadota</taxon>
        <taxon>Betaproteobacteria</taxon>
        <taxon>Burkholderiales</taxon>
        <taxon>Comamonadaceae</taxon>
        <taxon>Ramlibacter</taxon>
    </lineage>
</organism>
<dbReference type="GO" id="GO:0008237">
    <property type="term" value="F:metallopeptidase activity"/>
    <property type="evidence" value="ECO:0007669"/>
    <property type="project" value="UniProtKB-KW"/>
</dbReference>
<dbReference type="InterPro" id="IPR001405">
    <property type="entry name" value="UPF0758"/>
</dbReference>
<name>A0A934Q4S0_9BURK</name>
<keyword evidence="1" id="KW-0645">Protease</keyword>
<protein>
    <submittedName>
        <fullName evidence="8">DNA repair protein RadC</fullName>
    </submittedName>
</protein>
<evidence type="ECO:0000256" key="5">
    <source>
        <dbReference type="ARBA" id="ARBA00023049"/>
    </source>
</evidence>
<dbReference type="AlphaFoldDB" id="A0A934Q4S0"/>
<dbReference type="NCBIfam" id="TIGR00608">
    <property type="entry name" value="radc"/>
    <property type="match status" value="1"/>
</dbReference>
<dbReference type="InterPro" id="IPR020891">
    <property type="entry name" value="UPF0758_CS"/>
</dbReference>
<keyword evidence="9" id="KW-1185">Reference proteome</keyword>
<keyword evidence="3" id="KW-0378">Hydrolase</keyword>
<gene>
    <name evidence="8" type="primary">radC</name>
    <name evidence="8" type="ORF">I8E28_17850</name>
</gene>
<evidence type="ECO:0000259" key="7">
    <source>
        <dbReference type="PROSITE" id="PS50249"/>
    </source>
</evidence>
<dbReference type="SUPFAM" id="SSF102712">
    <property type="entry name" value="JAB1/MPN domain"/>
    <property type="match status" value="1"/>
</dbReference>
<dbReference type="RefSeq" id="WP_200789561.1">
    <property type="nucleotide sequence ID" value="NZ_JAEDAO010000001.1"/>
</dbReference>
<dbReference type="InterPro" id="IPR037518">
    <property type="entry name" value="MPN"/>
</dbReference>
<dbReference type="GO" id="GO:0046872">
    <property type="term" value="F:metal ion binding"/>
    <property type="evidence" value="ECO:0007669"/>
    <property type="project" value="UniProtKB-KW"/>
</dbReference>
<dbReference type="InterPro" id="IPR046778">
    <property type="entry name" value="UPF0758_N"/>
</dbReference>
<dbReference type="NCBIfam" id="NF000642">
    <property type="entry name" value="PRK00024.1"/>
    <property type="match status" value="1"/>
</dbReference>
<dbReference type="CDD" id="cd08071">
    <property type="entry name" value="MPN_DUF2466"/>
    <property type="match status" value="1"/>
</dbReference>
<dbReference type="PROSITE" id="PS01302">
    <property type="entry name" value="UPF0758"/>
    <property type="match status" value="1"/>
</dbReference>
<keyword evidence="5" id="KW-0482">Metalloprotease</keyword>
<comment type="caution">
    <text evidence="8">The sequence shown here is derived from an EMBL/GenBank/DDBJ whole genome shotgun (WGS) entry which is preliminary data.</text>
</comment>
<comment type="similarity">
    <text evidence="6">Belongs to the UPF0758 family.</text>
</comment>
<dbReference type="Pfam" id="PF04002">
    <property type="entry name" value="RadC"/>
    <property type="match status" value="1"/>
</dbReference>
<proteinExistence type="inferred from homology"/>
<evidence type="ECO:0000256" key="1">
    <source>
        <dbReference type="ARBA" id="ARBA00022670"/>
    </source>
</evidence>
<dbReference type="EMBL" id="JAEDAO010000001">
    <property type="protein sequence ID" value="MBK0394472.1"/>
    <property type="molecule type" value="Genomic_DNA"/>
</dbReference>
<evidence type="ECO:0000256" key="6">
    <source>
        <dbReference type="RuleBase" id="RU003797"/>
    </source>
</evidence>
<dbReference type="Pfam" id="PF20582">
    <property type="entry name" value="UPF0758_N"/>
    <property type="match status" value="1"/>
</dbReference>